<reference evidence="2 3" key="1">
    <citation type="journal article" date="2023" name="Microb. Genom.">
        <title>Mesoterricola silvestris gen. nov., sp. nov., Mesoterricola sediminis sp. nov., Geothrix oryzae sp. nov., Geothrix edaphica sp. nov., Geothrix rubra sp. nov., and Geothrix limicola sp. nov., six novel members of Acidobacteriota isolated from soils.</title>
        <authorList>
            <person name="Weisberg A.J."/>
            <person name="Pearce E."/>
            <person name="Kramer C.G."/>
            <person name="Chang J.H."/>
            <person name="Clarke C.R."/>
        </authorList>
    </citation>
    <scope>NUCLEOTIDE SEQUENCE [LARGE SCALE GENOMIC DNA]</scope>
    <source>
        <strain evidence="2 3">NRRL_B-2795</strain>
    </source>
</reference>
<dbReference type="Gene3D" id="3.40.710.10">
    <property type="entry name" value="DD-peptidase/beta-lactamase superfamily"/>
    <property type="match status" value="1"/>
</dbReference>
<dbReference type="EMBL" id="JARAVY010000028">
    <property type="protein sequence ID" value="MDX2915320.1"/>
    <property type="molecule type" value="Genomic_DNA"/>
</dbReference>
<dbReference type="RefSeq" id="WP_267300017.1">
    <property type="nucleotide sequence ID" value="NZ_JAGJBZ010000004.1"/>
</dbReference>
<dbReference type="InterPro" id="IPR050491">
    <property type="entry name" value="AmpC-like"/>
</dbReference>
<comment type="caution">
    <text evidence="2">The sequence shown here is derived from an EMBL/GenBank/DDBJ whole genome shotgun (WGS) entry which is preliminary data.</text>
</comment>
<evidence type="ECO:0000259" key="1">
    <source>
        <dbReference type="Pfam" id="PF00144"/>
    </source>
</evidence>
<proteinExistence type="predicted"/>
<dbReference type="SUPFAM" id="SSF56601">
    <property type="entry name" value="beta-lactamase/transpeptidase-like"/>
    <property type="match status" value="1"/>
</dbReference>
<dbReference type="Proteomes" id="UP001271723">
    <property type="component" value="Unassembled WGS sequence"/>
</dbReference>
<dbReference type="InterPro" id="IPR012338">
    <property type="entry name" value="Beta-lactam/transpept-like"/>
</dbReference>
<accession>A0ABU4LHR3</accession>
<gene>
    <name evidence="2" type="ORF">PV517_42460</name>
</gene>
<dbReference type="GO" id="GO:0016787">
    <property type="term" value="F:hydrolase activity"/>
    <property type="evidence" value="ECO:0007669"/>
    <property type="project" value="UniProtKB-KW"/>
</dbReference>
<keyword evidence="2" id="KW-0378">Hydrolase</keyword>
<keyword evidence="3" id="KW-1185">Reference proteome</keyword>
<dbReference type="Pfam" id="PF00144">
    <property type="entry name" value="Beta-lactamase"/>
    <property type="match status" value="1"/>
</dbReference>
<evidence type="ECO:0000313" key="3">
    <source>
        <dbReference type="Proteomes" id="UP001271723"/>
    </source>
</evidence>
<sequence length="291" mass="31106">MRTPICRLGGAGISDRVAHGHDADRFVEIGSLTKVVTGTVLARLEAGGGVGFDTPLEECLDDVPRGTGITLRHLAEHTSGLPRLPRLSHASAGTPGFPDDPYAGFTETALREQLRDVYRLRTGRPGEEEYSNLGYAVLGLALTSVTGRSYQELVDTHVLLPLGLAAGSMTGSPPEERRLVPRDLFGRPRPLWTMTGAILPAGGLWSGSRTLADLVVALLVDRRFGEPAPSWQRGPSLRWHDGATRASSVVAAAYDDGRWVLVHRLGTLSRTGTLAKRALLATTAPQGTEHG</sequence>
<evidence type="ECO:0000313" key="2">
    <source>
        <dbReference type="EMBL" id="MDX2915320.1"/>
    </source>
</evidence>
<name>A0ABU4LHR3_9ACTN</name>
<organism evidence="2 3">
    <name type="scientific">Streptomyces griseiscabiei</name>
    <dbReference type="NCBI Taxonomy" id="2993540"/>
    <lineage>
        <taxon>Bacteria</taxon>
        <taxon>Bacillati</taxon>
        <taxon>Actinomycetota</taxon>
        <taxon>Actinomycetes</taxon>
        <taxon>Kitasatosporales</taxon>
        <taxon>Streptomycetaceae</taxon>
        <taxon>Streptomyces</taxon>
    </lineage>
</organism>
<dbReference type="PANTHER" id="PTHR46825">
    <property type="entry name" value="D-ALANYL-D-ALANINE-CARBOXYPEPTIDASE/ENDOPEPTIDASE AMPH"/>
    <property type="match status" value="1"/>
</dbReference>
<protein>
    <submittedName>
        <fullName evidence="2">Serine hydrolase</fullName>
    </submittedName>
</protein>
<dbReference type="PANTHER" id="PTHR46825:SF8">
    <property type="entry name" value="BETA-LACTAMASE-RELATED"/>
    <property type="match status" value="1"/>
</dbReference>
<feature type="domain" description="Beta-lactamase-related" evidence="1">
    <location>
        <begin position="20"/>
        <end position="265"/>
    </location>
</feature>
<dbReference type="InterPro" id="IPR001466">
    <property type="entry name" value="Beta-lactam-related"/>
</dbReference>